<gene>
    <name evidence="2" type="ORF">LSTR_LSTR003602</name>
</gene>
<evidence type="ECO:0000313" key="3">
    <source>
        <dbReference type="Proteomes" id="UP000291343"/>
    </source>
</evidence>
<dbReference type="PANTHER" id="PTHR14469:SF0">
    <property type="entry name" value="FAMILY WITH SEQUENCE SIMILARITY 113"/>
    <property type="match status" value="1"/>
</dbReference>
<comment type="caution">
    <text evidence="2">The sequence shown here is derived from an EMBL/GenBank/DDBJ whole genome shotgun (WGS) entry which is preliminary data.</text>
</comment>
<evidence type="ECO:0000256" key="1">
    <source>
        <dbReference type="ARBA" id="ARBA00037957"/>
    </source>
</evidence>
<accession>A0A482WLU7</accession>
<dbReference type="InterPro" id="IPR036514">
    <property type="entry name" value="SGNH_hydro_sf"/>
</dbReference>
<dbReference type="InParanoid" id="A0A482WLU7"/>
<dbReference type="AlphaFoldDB" id="A0A482WLU7"/>
<organism evidence="2 3">
    <name type="scientific">Laodelphax striatellus</name>
    <name type="common">Small brown planthopper</name>
    <name type="synonym">Delphax striatella</name>
    <dbReference type="NCBI Taxonomy" id="195883"/>
    <lineage>
        <taxon>Eukaryota</taxon>
        <taxon>Metazoa</taxon>
        <taxon>Ecdysozoa</taxon>
        <taxon>Arthropoda</taxon>
        <taxon>Hexapoda</taxon>
        <taxon>Insecta</taxon>
        <taxon>Pterygota</taxon>
        <taxon>Neoptera</taxon>
        <taxon>Paraneoptera</taxon>
        <taxon>Hemiptera</taxon>
        <taxon>Auchenorrhyncha</taxon>
        <taxon>Fulgoroidea</taxon>
        <taxon>Delphacidae</taxon>
        <taxon>Criomorphinae</taxon>
        <taxon>Laodelphax</taxon>
    </lineage>
</organism>
<proteinExistence type="inferred from homology"/>
<comment type="similarity">
    <text evidence="1">Belongs to the PC-esterase family.</text>
</comment>
<dbReference type="STRING" id="195883.A0A482WLU7"/>
<dbReference type="SUPFAM" id="SSF52266">
    <property type="entry name" value="SGNH hydrolase"/>
    <property type="match status" value="1"/>
</dbReference>
<keyword evidence="3" id="KW-1185">Reference proteome</keyword>
<name>A0A482WLU7_LAOST</name>
<sequence length="331" mass="38821">MSDIFFRSDAGSLLRNKYLLFLGGSNTRAVYKDLVWLLQRGTLISDSSLRQKLEHSFLGDKLVERSELHKGRNFIEARQFEQNNLKLHFQFITRCYNEAIENLFLSFKTTNQYPDVIFFSSLLWDITRWGPDGVATYKENMVKLMKLMKSTLPAETLVIWGTTLPISSDIRNGGFLIKQIEFMKHTMRFEVMEGNLFASRLVSSYGYDVLDLHYQMRMQIHRRCKDGIHFIKTAVRHVTNLLLTHIAVSWGHKMPGNYTSKQLLDMIKPLLQCESFNNDNRGICQSDETAMALENQLCVDQDSMRPVFHRQQNVGNRRILRGRMRRRRNFY</sequence>
<dbReference type="Gene3D" id="3.40.50.1110">
    <property type="entry name" value="SGNH hydrolase"/>
    <property type="match status" value="1"/>
</dbReference>
<evidence type="ECO:0000313" key="2">
    <source>
        <dbReference type="EMBL" id="RZF34192.1"/>
    </source>
</evidence>
<dbReference type="OrthoDB" id="9975373at2759"/>
<dbReference type="PANTHER" id="PTHR14469">
    <property type="entry name" value="SARCOMA ANTIGEN NY-SAR-23"/>
    <property type="match status" value="1"/>
</dbReference>
<dbReference type="EMBL" id="QKKF02032524">
    <property type="protein sequence ID" value="RZF34192.1"/>
    <property type="molecule type" value="Genomic_DNA"/>
</dbReference>
<protein>
    <submittedName>
        <fullName evidence="2">Uncharacterized protein</fullName>
    </submittedName>
</protein>
<reference evidence="2 3" key="1">
    <citation type="journal article" date="2017" name="Gigascience">
        <title>Genome sequence of the small brown planthopper, Laodelphax striatellus.</title>
        <authorList>
            <person name="Zhu J."/>
            <person name="Jiang F."/>
            <person name="Wang X."/>
            <person name="Yang P."/>
            <person name="Bao Y."/>
            <person name="Zhao W."/>
            <person name="Wang W."/>
            <person name="Lu H."/>
            <person name="Wang Q."/>
            <person name="Cui N."/>
            <person name="Li J."/>
            <person name="Chen X."/>
            <person name="Luo L."/>
            <person name="Yu J."/>
            <person name="Kang L."/>
            <person name="Cui F."/>
        </authorList>
    </citation>
    <scope>NUCLEOTIDE SEQUENCE [LARGE SCALE GENOMIC DNA]</scope>
    <source>
        <strain evidence="2">Lst14</strain>
    </source>
</reference>
<dbReference type="SMR" id="A0A482WLU7"/>
<dbReference type="Proteomes" id="UP000291343">
    <property type="component" value="Unassembled WGS sequence"/>
</dbReference>